<feature type="transmembrane region" description="Helical" evidence="5">
    <location>
        <begin position="113"/>
        <end position="135"/>
    </location>
</feature>
<keyword evidence="2 5" id="KW-0812">Transmembrane</keyword>
<feature type="domain" description="Amino acid permease/ SLC12A" evidence="6">
    <location>
        <begin position="309"/>
        <end position="502"/>
    </location>
</feature>
<reference evidence="8" key="3">
    <citation type="journal article" date="2018" name="Mol. Plant Microbe Interact.">
        <title>Genome sequence resources for the wheat stripe rust pathogen (Puccinia striiformis f. sp. tritici) and the barley stripe rust pathogen (Puccinia striiformis f. sp. hordei).</title>
        <authorList>
            <person name="Xia C."/>
            <person name="Wang M."/>
            <person name="Yin C."/>
            <person name="Cornejo O.E."/>
            <person name="Hulbert S.H."/>
            <person name="Chen X."/>
        </authorList>
    </citation>
    <scope>NUCLEOTIDE SEQUENCE [LARGE SCALE GENOMIC DNA]</scope>
    <source>
        <strain evidence="8">93TX-2</strain>
    </source>
</reference>
<proteinExistence type="predicted"/>
<keyword evidence="3 5" id="KW-1133">Transmembrane helix</keyword>
<keyword evidence="8" id="KW-1185">Reference proteome</keyword>
<feature type="transmembrane region" description="Helical" evidence="5">
    <location>
        <begin position="306"/>
        <end position="327"/>
    </location>
</feature>
<evidence type="ECO:0000256" key="4">
    <source>
        <dbReference type="ARBA" id="ARBA00023136"/>
    </source>
</evidence>
<evidence type="ECO:0000256" key="5">
    <source>
        <dbReference type="SAM" id="Phobius"/>
    </source>
</evidence>
<evidence type="ECO:0000259" key="6">
    <source>
        <dbReference type="Pfam" id="PF00324"/>
    </source>
</evidence>
<evidence type="ECO:0000313" key="7">
    <source>
        <dbReference type="EMBL" id="POW01183.1"/>
    </source>
</evidence>
<dbReference type="PANTHER" id="PTHR43341:SF4">
    <property type="entry name" value="ARGININE PERMEASE CAN1-RELATED"/>
    <property type="match status" value="1"/>
</dbReference>
<evidence type="ECO:0000256" key="3">
    <source>
        <dbReference type="ARBA" id="ARBA00022989"/>
    </source>
</evidence>
<dbReference type="Proteomes" id="UP000238274">
    <property type="component" value="Unassembled WGS sequence"/>
</dbReference>
<dbReference type="VEuPathDB" id="FungiDB:PSTT_11005"/>
<dbReference type="GO" id="GO:0015171">
    <property type="term" value="F:amino acid transmembrane transporter activity"/>
    <property type="evidence" value="ECO:0007669"/>
    <property type="project" value="TreeGrafter"/>
</dbReference>
<dbReference type="PANTHER" id="PTHR43341">
    <property type="entry name" value="AMINO ACID PERMEASE"/>
    <property type="match status" value="1"/>
</dbReference>
<feature type="transmembrane region" description="Helical" evidence="5">
    <location>
        <begin position="480"/>
        <end position="501"/>
    </location>
</feature>
<feature type="transmembrane region" description="Helical" evidence="5">
    <location>
        <begin position="60"/>
        <end position="80"/>
    </location>
</feature>
<feature type="transmembrane region" description="Helical" evidence="5">
    <location>
        <begin position="33"/>
        <end position="54"/>
    </location>
</feature>
<dbReference type="OrthoDB" id="10062876at2759"/>
<dbReference type="GO" id="GO:0016020">
    <property type="term" value="C:membrane"/>
    <property type="evidence" value="ECO:0007669"/>
    <property type="project" value="UniProtKB-SubCell"/>
</dbReference>
<dbReference type="PIRSF" id="PIRSF006060">
    <property type="entry name" value="AA_transporter"/>
    <property type="match status" value="1"/>
</dbReference>
<name>A0A2S4UV97_9BASI</name>
<evidence type="ECO:0000313" key="8">
    <source>
        <dbReference type="Proteomes" id="UP000238274"/>
    </source>
</evidence>
<dbReference type="EMBL" id="PKSM01000236">
    <property type="protein sequence ID" value="POW01183.1"/>
    <property type="molecule type" value="Genomic_DNA"/>
</dbReference>
<dbReference type="InterPro" id="IPR050524">
    <property type="entry name" value="APC_YAT"/>
</dbReference>
<feature type="transmembrane region" description="Helical" evidence="5">
    <location>
        <begin position="166"/>
        <end position="188"/>
    </location>
</feature>
<feature type="transmembrane region" description="Helical" evidence="5">
    <location>
        <begin position="141"/>
        <end position="159"/>
    </location>
</feature>
<feature type="domain" description="Amino acid permease/ SLC12A" evidence="6">
    <location>
        <begin position="33"/>
        <end position="198"/>
    </location>
</feature>
<dbReference type="VEuPathDB" id="FungiDB:PSHT_12669"/>
<dbReference type="Pfam" id="PF00324">
    <property type="entry name" value="AA_permease"/>
    <property type="match status" value="2"/>
</dbReference>
<sequence>MTQSDEKNVGYLPEKVDKGPPTAMARKLNERQLTLMSVGGTIGTGLFLGMGSSLNNGGPMGLLLGYLIMGTVVCSVQMALGEMITFMPSHGALTNFPARFVDPALGFSVGWNYWYSFAICVAGEVTAASIVADYWKAPVSMAVWITIFFLTACAINFFGVKCYGEFECIFAVVKVFAITSLVVIGLVLNLGGGPTHEFIGLKLLIFLQKPGIGEIRDFLDSLTTYLGRQGVFWLSGQYLFKQRIAFWVRRLWRWQRPRLRIPGRPFRGQSKASSIGEPTYFLLDHSCPAVERFPNRHVSSGHVPTINISLLLFYVASAFVVGIVVPFNEPRLLGGTGDASSSPFVIAINRSKIKILPDIINAVVLVSAYSATSSEVYCGSRVLHGLVMDRMAPQIFGRVNSRGTPINALIVSALPGLLAYMNLSTKSSTVFLWLVNVSAMGGIFTWWSVCLTYIRFHKGLRARGIDRNKFDYKAPFQPYLSYYGLVMLTAIVLMSGFKVFLKGNCSSHMDLQVLGHFYRSLHHGTDFRVLLSVLVSKISHGLDEGGKNPWLNN</sequence>
<accession>A0A2S4UV97</accession>
<comment type="caution">
    <text evidence="7">The sequence shown here is derived from an EMBL/GenBank/DDBJ whole genome shotgun (WGS) entry which is preliminary data.</text>
</comment>
<feature type="transmembrane region" description="Helical" evidence="5">
    <location>
        <begin position="430"/>
        <end position="454"/>
    </location>
</feature>
<comment type="subcellular location">
    <subcellularLocation>
        <location evidence="1">Membrane</location>
        <topology evidence="1">Multi-pass membrane protein</topology>
    </subcellularLocation>
</comment>
<protein>
    <recommendedName>
        <fullName evidence="6">Amino acid permease/ SLC12A domain-containing protein</fullName>
    </recommendedName>
</protein>
<dbReference type="InterPro" id="IPR004841">
    <property type="entry name" value="AA-permease/SLC12A_dom"/>
</dbReference>
<feature type="transmembrane region" description="Helical" evidence="5">
    <location>
        <begin position="406"/>
        <end position="423"/>
    </location>
</feature>
<evidence type="ECO:0000256" key="1">
    <source>
        <dbReference type="ARBA" id="ARBA00004141"/>
    </source>
</evidence>
<reference evidence="8" key="2">
    <citation type="journal article" date="2018" name="BMC Genomics">
        <title>Genomic insights into host adaptation between the wheat stripe rust pathogen (Puccinia striiformis f. sp. tritici) and the barley stripe rust pathogen (Puccinia striiformis f. sp. hordei).</title>
        <authorList>
            <person name="Xia C."/>
            <person name="Wang M."/>
            <person name="Yin C."/>
            <person name="Cornejo O.E."/>
            <person name="Hulbert S.H."/>
            <person name="Chen X."/>
        </authorList>
    </citation>
    <scope>NUCLEOTIDE SEQUENCE [LARGE SCALE GENOMIC DNA]</scope>
    <source>
        <strain evidence="8">93TX-2</strain>
    </source>
</reference>
<dbReference type="Gene3D" id="1.20.1740.10">
    <property type="entry name" value="Amino acid/polyamine transporter I"/>
    <property type="match status" value="1"/>
</dbReference>
<organism evidence="7 8">
    <name type="scientific">Puccinia striiformis</name>
    <dbReference type="NCBI Taxonomy" id="27350"/>
    <lineage>
        <taxon>Eukaryota</taxon>
        <taxon>Fungi</taxon>
        <taxon>Dikarya</taxon>
        <taxon>Basidiomycota</taxon>
        <taxon>Pucciniomycotina</taxon>
        <taxon>Pucciniomycetes</taxon>
        <taxon>Pucciniales</taxon>
        <taxon>Pucciniaceae</taxon>
        <taxon>Puccinia</taxon>
    </lineage>
</organism>
<reference evidence="7 8" key="1">
    <citation type="submission" date="2017-12" db="EMBL/GenBank/DDBJ databases">
        <title>Gene loss provides genomic basis for host adaptation in cereal stripe rust fungi.</title>
        <authorList>
            <person name="Xia C."/>
        </authorList>
    </citation>
    <scope>NUCLEOTIDE SEQUENCE [LARGE SCALE GENOMIC DNA]</scope>
    <source>
        <strain evidence="7 8">93TX-2</strain>
    </source>
</reference>
<keyword evidence="4 5" id="KW-0472">Membrane</keyword>
<dbReference type="AlphaFoldDB" id="A0A2S4UV97"/>
<gene>
    <name evidence="7" type="ORF">PSHT_12669</name>
</gene>
<evidence type="ECO:0000256" key="2">
    <source>
        <dbReference type="ARBA" id="ARBA00022692"/>
    </source>
</evidence>